<keyword evidence="2" id="KW-1185">Reference proteome</keyword>
<dbReference type="Proteomes" id="UP000301309">
    <property type="component" value="Unassembled WGS sequence"/>
</dbReference>
<organism evidence="1 2">
    <name type="scientific">Streptomyces violaceusniger</name>
    <dbReference type="NCBI Taxonomy" id="68280"/>
    <lineage>
        <taxon>Bacteria</taxon>
        <taxon>Bacillati</taxon>
        <taxon>Actinomycetota</taxon>
        <taxon>Actinomycetes</taxon>
        <taxon>Kitasatosporales</taxon>
        <taxon>Streptomycetaceae</taxon>
        <taxon>Streptomyces</taxon>
        <taxon>Streptomyces violaceusniger group</taxon>
    </lineage>
</organism>
<name>A0A4D4KSG7_STRVO</name>
<reference evidence="1 2" key="1">
    <citation type="journal article" date="2020" name="Int. J. Syst. Evol. Microbiol.">
        <title>Reclassification of Streptomyces castelarensis and Streptomyces sporoclivatus as later heterotypic synonyms of Streptomyces antimycoticus.</title>
        <authorList>
            <person name="Komaki H."/>
            <person name="Tamura T."/>
        </authorList>
    </citation>
    <scope>NUCLEOTIDE SEQUENCE [LARGE SCALE GENOMIC DNA]</scope>
    <source>
        <strain evidence="1 2">NBRC 13459</strain>
    </source>
</reference>
<comment type="caution">
    <text evidence="1">The sequence shown here is derived from an EMBL/GenBank/DDBJ whole genome shotgun (WGS) entry which is preliminary data.</text>
</comment>
<proteinExistence type="predicted"/>
<evidence type="ECO:0000313" key="2">
    <source>
        <dbReference type="Proteomes" id="UP000301309"/>
    </source>
</evidence>
<accession>A0A4D4KSG7</accession>
<protein>
    <submittedName>
        <fullName evidence="1">Uncharacterized protein</fullName>
    </submittedName>
</protein>
<dbReference type="AlphaFoldDB" id="A0A4D4KSG7"/>
<dbReference type="EMBL" id="BJHW01000001">
    <property type="protein sequence ID" value="GDY49407.1"/>
    <property type="molecule type" value="Genomic_DNA"/>
</dbReference>
<gene>
    <name evidence="1" type="ORF">SVIO_000300</name>
</gene>
<sequence>MRTALSKLTGPDRDRLVGYFTGAELDLTDICALMEQAEVTAYCSSLISDLHTHTRDRITADPDLPAPVRTALSTTCTYMTALYDPASPTSRLYLNARPDLQLAS</sequence>
<evidence type="ECO:0000313" key="1">
    <source>
        <dbReference type="EMBL" id="GDY49407.1"/>
    </source>
</evidence>